<dbReference type="AlphaFoldDB" id="A0A0J8S1C6"/>
<dbReference type="Proteomes" id="UP000054563">
    <property type="component" value="Unassembled WGS sequence"/>
</dbReference>
<dbReference type="GO" id="GO:0003723">
    <property type="term" value="F:RNA binding"/>
    <property type="evidence" value="ECO:0007669"/>
    <property type="project" value="InterPro"/>
</dbReference>
<dbReference type="VEuPathDB" id="FungiDB:CIHG_07964"/>
<organism evidence="1 2">
    <name type="scientific">Coccidioides immitis H538.4</name>
    <dbReference type="NCBI Taxonomy" id="396776"/>
    <lineage>
        <taxon>Eukaryota</taxon>
        <taxon>Fungi</taxon>
        <taxon>Dikarya</taxon>
        <taxon>Ascomycota</taxon>
        <taxon>Pezizomycotina</taxon>
        <taxon>Eurotiomycetes</taxon>
        <taxon>Eurotiomycetidae</taxon>
        <taxon>Onygenales</taxon>
        <taxon>Onygenaceae</taxon>
        <taxon>Coccidioides</taxon>
    </lineage>
</organism>
<evidence type="ECO:0000313" key="2">
    <source>
        <dbReference type="Proteomes" id="UP000054563"/>
    </source>
</evidence>
<dbReference type="EMBL" id="DS017018">
    <property type="protein sequence ID" value="KMU90154.1"/>
    <property type="molecule type" value="Genomic_DNA"/>
</dbReference>
<dbReference type="SMART" id="SM00753">
    <property type="entry name" value="PAM"/>
    <property type="match status" value="1"/>
</dbReference>
<sequence>MWNSPAPETPVFNNFLSGLQEIIRARDGAKLQDFLQLEPPLAPIYNQMVDELRQAYPSASGKDERLLAKCESLLPASASTSPWSAFPLFMRLYFTFLRDVNLDNLLETYELLRTLLNQCIVALGDSQYGVILLPTVLYLCKVLAKFAIGLDRRPELIAHLLREGADAEGATEKVTLVEKSANVVREAFIRCLTDRTGTLGRPEGKRIGIYLLANLCLKLLFKCGKLRNAEQMFASINAQSPPLSYFPASQRVTYLYYLGRYLFSNNLFYPAQTALQSAYDQCHKQAVSQRRLILTYLISCNIILGRFPSMTLLQRPECDGLGERFVPLCQTIARGDVPAFREHLAVDSTNADWFAQKGILLQLRNRCEILVWRSLARKVFIFAGFHGNPNTQSQRGPPPFLYLHKFEAAIQWLESRAKQQRQVAAARKRDSGGELISFPADSDFNDGASNGDNLATDSNCDDYINPAGYFDSSGEWVDVNNPRDLPEPDLHDSHLIDDGSGETFAYIVSTEQDIETTDPEGPSPLMHDLECILASLLNQDLMRGYLTHKNPRYAIPGSRVKGALPTGFPNVWQTIYARENEDDQVPGWVKPPNPFSGRASGASAGMGGRVVNLSGAKPISAMTG</sequence>
<name>A0A0J8S1C6_COCIT</name>
<dbReference type="InterPro" id="IPR045114">
    <property type="entry name" value="Csn12-like"/>
</dbReference>
<proteinExistence type="predicted"/>
<dbReference type="OrthoDB" id="5404651at2759"/>
<evidence type="ECO:0000313" key="1">
    <source>
        <dbReference type="EMBL" id="KMU90154.1"/>
    </source>
</evidence>
<accession>A0A0J8S1C6</accession>
<gene>
    <name evidence="1" type="ORF">CIHG_07964</name>
</gene>
<dbReference type="eggNOG" id="KOG2688">
    <property type="taxonomic scope" value="Eukaryota"/>
</dbReference>
<reference evidence="2" key="1">
    <citation type="journal article" date="2010" name="Genome Res.">
        <title>Population genomic sequencing of Coccidioides fungi reveals recent hybridization and transposon control.</title>
        <authorList>
            <person name="Neafsey D.E."/>
            <person name="Barker B.M."/>
            <person name="Sharpton T.J."/>
            <person name="Stajich J.E."/>
            <person name="Park D.J."/>
            <person name="Whiston E."/>
            <person name="Hung C.-Y."/>
            <person name="McMahan C."/>
            <person name="White J."/>
            <person name="Sykes S."/>
            <person name="Heiman D."/>
            <person name="Young S."/>
            <person name="Zeng Q."/>
            <person name="Abouelleil A."/>
            <person name="Aftuck L."/>
            <person name="Bessette D."/>
            <person name="Brown A."/>
            <person name="FitzGerald M."/>
            <person name="Lui A."/>
            <person name="Macdonald J.P."/>
            <person name="Priest M."/>
            <person name="Orbach M.J."/>
            <person name="Galgiani J.N."/>
            <person name="Kirkland T.N."/>
            <person name="Cole G.T."/>
            <person name="Birren B.W."/>
            <person name="Henn M.R."/>
            <person name="Taylor J.W."/>
            <person name="Rounsley S.D."/>
        </authorList>
    </citation>
    <scope>NUCLEOTIDE SEQUENCE [LARGE SCALE GENOMIC DNA]</scope>
    <source>
        <strain evidence="2">H538.4</strain>
    </source>
</reference>
<dbReference type="GO" id="GO:0003690">
    <property type="term" value="F:double-stranded DNA binding"/>
    <property type="evidence" value="ECO:0007669"/>
    <property type="project" value="InterPro"/>
</dbReference>
<dbReference type="PANTHER" id="PTHR12732:SF8">
    <property type="entry name" value="NUCLEAR MRNA EXPORT PROTEIN THP1"/>
    <property type="match status" value="1"/>
</dbReference>
<protein>
    <submittedName>
        <fullName evidence="1">COP9 signalosome complex subunit 12</fullName>
    </submittedName>
</protein>
<dbReference type="STRING" id="396776.A0A0J8S1C6"/>
<dbReference type="PANTHER" id="PTHR12732">
    <property type="entry name" value="UNCHARACTERIZED PROTEASOME COMPONENT REGION PCI-CONTAINING"/>
    <property type="match status" value="1"/>
</dbReference>